<evidence type="ECO:0000259" key="1">
    <source>
        <dbReference type="Pfam" id="PF13356"/>
    </source>
</evidence>
<evidence type="ECO:0000313" key="2">
    <source>
        <dbReference type="EMBL" id="STX78321.1"/>
    </source>
</evidence>
<dbReference type="Proteomes" id="UP000254631">
    <property type="component" value="Unassembled WGS sequence"/>
</dbReference>
<dbReference type="Gene3D" id="3.30.160.390">
    <property type="entry name" value="Integrase, DNA-binding domain"/>
    <property type="match status" value="1"/>
</dbReference>
<evidence type="ECO:0000313" key="3">
    <source>
        <dbReference type="Proteomes" id="UP000254631"/>
    </source>
</evidence>
<feature type="domain" description="Integrase DNA-binding" evidence="1">
    <location>
        <begin position="3"/>
        <end position="40"/>
    </location>
</feature>
<gene>
    <name evidence="2" type="ORF">NCTC12000_00290</name>
</gene>
<protein>
    <submittedName>
        <fullName evidence="2">Integrase</fullName>
    </submittedName>
</protein>
<accession>A0A378K4B3</accession>
<reference evidence="2 3" key="1">
    <citation type="submission" date="2018-06" db="EMBL/GenBank/DDBJ databases">
        <authorList>
            <consortium name="Pathogen Informatics"/>
            <person name="Doyle S."/>
        </authorList>
    </citation>
    <scope>NUCLEOTIDE SEQUENCE [LARGE SCALE GENOMIC DNA]</scope>
    <source>
        <strain evidence="2 3">NCTC12000</strain>
    </source>
</reference>
<dbReference type="InterPro" id="IPR038488">
    <property type="entry name" value="Integrase_DNA-bd_sf"/>
</dbReference>
<proteinExistence type="predicted"/>
<dbReference type="InterPro" id="IPR025166">
    <property type="entry name" value="Integrase_DNA_bind_dom"/>
</dbReference>
<name>A0A378K4B3_LEGPN</name>
<dbReference type="Pfam" id="PF13356">
    <property type="entry name" value="Arm-DNA-bind_3"/>
    <property type="match status" value="1"/>
</dbReference>
<dbReference type="EMBL" id="UGOL01000001">
    <property type="protein sequence ID" value="STX78321.1"/>
    <property type="molecule type" value="Genomic_DNA"/>
</dbReference>
<dbReference type="RefSeq" id="WP_324293400.1">
    <property type="nucleotide sequence ID" value="NZ_BAZA01000023.1"/>
</dbReference>
<organism evidence="2 3">
    <name type="scientific">Legionella pneumophila</name>
    <dbReference type="NCBI Taxonomy" id="446"/>
    <lineage>
        <taxon>Bacteria</taxon>
        <taxon>Pseudomonadati</taxon>
        <taxon>Pseudomonadota</taxon>
        <taxon>Gammaproteobacteria</taxon>
        <taxon>Legionellales</taxon>
        <taxon>Legionellaceae</taxon>
        <taxon>Legionella</taxon>
    </lineage>
</organism>
<sequence length="42" mass="4844">MSLTDVSIRNAKPAEKPYKMIDERGLYLEVVPAGGKWRRRPN</sequence>
<dbReference type="AlphaFoldDB" id="A0A378K4B3"/>